<evidence type="ECO:0000313" key="5">
    <source>
        <dbReference type="Proteomes" id="UP000717996"/>
    </source>
</evidence>
<feature type="compositionally biased region" description="Polar residues" evidence="2">
    <location>
        <begin position="2651"/>
        <end position="2663"/>
    </location>
</feature>
<reference evidence="4" key="1">
    <citation type="journal article" date="2020" name="Microb. Genom.">
        <title>Genetic diversity of clinical and environmental Mucorales isolates obtained from an investigation of mucormycosis cases among solid organ transplant recipients.</title>
        <authorList>
            <person name="Nguyen M.H."/>
            <person name="Kaul D."/>
            <person name="Muto C."/>
            <person name="Cheng S.J."/>
            <person name="Richter R.A."/>
            <person name="Bruno V.M."/>
            <person name="Liu G."/>
            <person name="Beyhan S."/>
            <person name="Sundermann A.J."/>
            <person name="Mounaud S."/>
            <person name="Pasculle A.W."/>
            <person name="Nierman W.C."/>
            <person name="Driscoll E."/>
            <person name="Cumbie R."/>
            <person name="Clancy C.J."/>
            <person name="Dupont C.L."/>
        </authorList>
    </citation>
    <scope>NUCLEOTIDE SEQUENCE</scope>
    <source>
        <strain evidence="4">GL16</strain>
    </source>
</reference>
<feature type="domain" description="Ricin B lectin" evidence="3">
    <location>
        <begin position="1819"/>
        <end position="1955"/>
    </location>
</feature>
<dbReference type="Gene3D" id="3.40.50.1000">
    <property type="entry name" value="HAD superfamily/HAD-like"/>
    <property type="match status" value="1"/>
</dbReference>
<feature type="region of interest" description="Disordered" evidence="2">
    <location>
        <begin position="2006"/>
        <end position="2030"/>
    </location>
</feature>
<feature type="region of interest" description="Disordered" evidence="2">
    <location>
        <begin position="2644"/>
        <end position="2666"/>
    </location>
</feature>
<feature type="domain" description="Ricin B lectin" evidence="3">
    <location>
        <begin position="7"/>
        <end position="144"/>
    </location>
</feature>
<name>A0A9P7CDP2_RHIOR</name>
<evidence type="ECO:0000259" key="3">
    <source>
        <dbReference type="SMART" id="SM00458"/>
    </source>
</evidence>
<feature type="domain" description="Ricin B lectin" evidence="3">
    <location>
        <begin position="203"/>
        <end position="343"/>
    </location>
</feature>
<dbReference type="SUPFAM" id="SSF56784">
    <property type="entry name" value="HAD-like"/>
    <property type="match status" value="1"/>
</dbReference>
<dbReference type="InterPro" id="IPR052003">
    <property type="entry name" value="HR_DNA-Binding_Protein"/>
</dbReference>
<feature type="compositionally biased region" description="Basic and acidic residues" evidence="2">
    <location>
        <begin position="2689"/>
        <end position="2702"/>
    </location>
</feature>
<evidence type="ECO:0000256" key="1">
    <source>
        <dbReference type="SAM" id="Coils"/>
    </source>
</evidence>
<dbReference type="SUPFAM" id="SSF50370">
    <property type="entry name" value="Ricin B-like lectins"/>
    <property type="match status" value="7"/>
</dbReference>
<feature type="region of interest" description="Disordered" evidence="2">
    <location>
        <begin position="3860"/>
        <end position="3901"/>
    </location>
</feature>
<dbReference type="Pfam" id="PF00652">
    <property type="entry name" value="Ricin_B_lectin"/>
    <property type="match status" value="1"/>
</dbReference>
<dbReference type="PANTHER" id="PTHR15361:SF5">
    <property type="entry name" value="C3H1-TYPE DOMAIN-CONTAINING PROTEIN"/>
    <property type="match status" value="1"/>
</dbReference>
<feature type="region of interest" description="Disordered" evidence="2">
    <location>
        <begin position="1290"/>
        <end position="1326"/>
    </location>
</feature>
<organism evidence="4 5">
    <name type="scientific">Rhizopus oryzae</name>
    <name type="common">Mucormycosis agent</name>
    <name type="synonym">Rhizopus arrhizus var. delemar</name>
    <dbReference type="NCBI Taxonomy" id="64495"/>
    <lineage>
        <taxon>Eukaryota</taxon>
        <taxon>Fungi</taxon>
        <taxon>Fungi incertae sedis</taxon>
        <taxon>Mucoromycota</taxon>
        <taxon>Mucoromycotina</taxon>
        <taxon>Mucoromycetes</taxon>
        <taxon>Mucorales</taxon>
        <taxon>Mucorineae</taxon>
        <taxon>Rhizopodaceae</taxon>
        <taxon>Rhizopus</taxon>
    </lineage>
</organism>
<keyword evidence="1" id="KW-0175">Coiled coil</keyword>
<dbReference type="GO" id="GO:0003697">
    <property type="term" value="F:single-stranded DNA binding"/>
    <property type="evidence" value="ECO:0007669"/>
    <property type="project" value="TreeGrafter"/>
</dbReference>
<dbReference type="PANTHER" id="PTHR15361">
    <property type="entry name" value="RAD51/NUKS-INTERACTING PROTEIN"/>
    <property type="match status" value="1"/>
</dbReference>
<dbReference type="OrthoDB" id="40579at2759"/>
<feature type="domain" description="Ricin B lectin" evidence="3">
    <location>
        <begin position="366"/>
        <end position="499"/>
    </location>
</feature>
<feature type="compositionally biased region" description="Basic and acidic residues" evidence="2">
    <location>
        <begin position="4401"/>
        <end position="4417"/>
    </location>
</feature>
<dbReference type="GO" id="GO:0000724">
    <property type="term" value="P:double-strand break repair via homologous recombination"/>
    <property type="evidence" value="ECO:0007669"/>
    <property type="project" value="TreeGrafter"/>
</dbReference>
<feature type="region of interest" description="Disordered" evidence="2">
    <location>
        <begin position="4399"/>
        <end position="4419"/>
    </location>
</feature>
<dbReference type="PROSITE" id="PS50231">
    <property type="entry name" value="RICIN_B_LECTIN"/>
    <property type="match status" value="5"/>
</dbReference>
<feature type="domain" description="Ricin B lectin" evidence="3">
    <location>
        <begin position="1431"/>
        <end position="1579"/>
    </location>
</feature>
<dbReference type="GO" id="GO:0003690">
    <property type="term" value="F:double-stranded DNA binding"/>
    <property type="evidence" value="ECO:0007669"/>
    <property type="project" value="TreeGrafter"/>
</dbReference>
<feature type="region of interest" description="Disordered" evidence="2">
    <location>
        <begin position="3251"/>
        <end position="3277"/>
    </location>
</feature>
<protein>
    <recommendedName>
        <fullName evidence="3">Ricin B lectin domain-containing protein</fullName>
    </recommendedName>
</protein>
<sequence>MSSFPKGWFLMKNLNNGYVLSVEKSQAGEPVVIASIRTKDIESQLWQYGEDGRVHNKKTGFVLDIEKGDVKAGSEVVLQNDSSSSDGQTFGLSSEGHIHLLKDAELVLGIKESFFTRREGQHVHLQLVDKKNYKERKEQRWELIVPSKRQSVGTVISGSVDSLKRTISGASLGSVSTSSVQSHHDDDGSLDDSAHAQLDQFPEGEFFIKSESTGYFVGVDAASLNGSGSKLCLEPLRKTNYESQLWHYDIVTNRLFNKGSGLALSAEDISDDASVCQSSSTTEKDLPYQAWALGPSGSIRLKKVPGYVLGFKDNWFNLNREGAQVLIQKTSDKVQSHQKFVFVLPIFKKKTTEIVSATEQIGVFPEGYFFIKNQKHNLVVSVLETEKLAAQVVATKLDAQNYNRQLWTHKDGFLINKASEFVLDVRDGCISSGSEICQYKQKKEGYENQQWGLTVEGFIHSKTHKDLVLALDKEVSEKPSILLAKKKTPDHEEQRWNFVLPVFKQVSSTVKEKTVQKSVQHHQFAQYPSGWFFIRSFVNGGATESPLVLSASNSTDSLSLKEISKEEWRHQLWMNWNGVLINFATQLAIDVHSAAVGSAVHQELRQANSSSQKWYLTTEGYLVHGSNAALSLIAETSKTGDHSLLLGEIVSVKQEHRWGLLTPEIKVEKGTQHLANWKVALLTECKKSSSGQYIQKIVTRLANWPEDTFFITAHEGLALVPEKSESYSQVVVKKLHVGQYEQFKWTFRDGYLVHVATGLALHASDDLVGGSELQIREQLLTDDDKVDRRQQWLLKTDGSIVSEAKTNLGFALLEQNNEYQVELAYASKSSEHYNWGFVQGHYETRYSDVYKKEMTVLSRTERILLTVRYSQASSNQTKLVTRTCGVLPKNWFFVRSKADSSLVLTAPDEKEGSKLRLSKIDHTNFRRQLWHTEDGSCIANLASGYVIDVAGGALNEGSSIIQYGEKFFKSMRKNQMWGLSVDGHLHPQSRPGLVLAPKDNKALDGSEVQLSRRGALDAEYQRWTFAIPVFGRANGQSTTGVLEAKHDDVFIEKVNETTLETTEVERYERTEKTTLVRRWGLFPREGFFIRASSGDQRLALTVEKKARADSTGRTEYEVTLRPIDFKEYKWHFWTYQEGHLINSQTGLALDATPVKGVLLEEGLRTPLYVREKSMSPNQFWSLSADGEIYLRSNQHFVVGASNSSRISVSGAQVGIRELRVHKFINDKGQQEVSLKSEQWLRWSFSIPVFGTKKATTATEEVSNVISTVTGGLIGSDQVIEDITDQTLEVKQSEESFDDYSPEVDSDDDDSSSESEDEETSSSTKQNASITDKLNLVGNLGIATAGASILAGAANLTKSLLPGSSTSTPSSTAASGTLVDQNKQREIVNDASIQKAHIARSESFHLFCDYVPTGYEKVVRYKSHQKPFFPTEGYFMIKSYLHGHVLDVADGDAKDGSYVVLAPIKTTNFASQLWSYSAGRLVNLKGHNLVLDASLSDNVTSGERVVISTQKASLGVSDQHWDFDLESGVVHLQGKRNLVLSVKELKNVSSSSGRIDVYIQEEKSHKKSHFARAEQRWEIKIPALIPTDQKKNETTQSHYKIVEEGRIVAISSSVAAVYAFEWLKETFHHKMTVDNQWPSTENWFFIRLGRENSFLSAGTSVKHEVTFAQLTKKDDHKRFLWAYVNGYLVNYKYMLRLVFDNSTSKLSLSSATDTLNQVFSITSKGSLSLKIDNETVYFATTTINRETQEYRLTRSSEEESSLSKHSVELHVPVFADRHVEKEANVALSTVITWVQTSQKTTTTATTTSMTYRYGVFPAENWFFIKANTKSGDSLVLAVKNASTSEGANLVLKNLSFKDYKSQLWTFRNGSLVNYGSKLVIDVHEHVKEYALIKQSAEAGVGTQKWSLTAEGRIKLDSYNEYTLGISQSSTLVEDTEIVLIQYSESKSNQAITWKFSVPVFAKKAIQSGTSMASAVESIASSIEKGSLIETVEEVKFKVEEVFAKKPKRAPSKVSTNAPTKHAPANDKEEHHDAHDILSSVGIVAGAVAAGTAVIGVTSKLMDKLNVDCDDDVKKDESGTKLVASHKKKDTKSAVTDKKKATETVVVRRSHRTSAQIIQESQSIVRAWKIVFSQRIHRCTSKTQLIETIEESQEELFRRLDEHVRVYTSVEHMISGSVPQWHVSIQQVKELYRARVFESFLDRLHHEEINSSTELEFDTVLASATEEVERHYESVIEEQKKIQAEVSTNVQGVTEASTESNEVDVHEQILLTVDTIKVKVRYWLVGLYEAISVAKKNGSSEEEINAIVENSRKQLSTELGEIKTTTLSYVEKSSSTVLSSKKKSIVNTIDKAISQTETVISKQVGVISSEKHYEVNEEYWLEVTRTSDERLSSELKVYQNAITQEISEVQSSNVSKSDQAEISVVLDEKLVGVAQETVTNKIIETKTKLASWFTEITRQIAWISESSTSDESLKQDTLAIVDAAQIELATRIEETKLVLRTYYAHLTYLSWAERRRIEYSLDNIKSSLVANISHFKNSIQKQNVTKEEIIRYSNYSFGATVSRTVVLDIETIVSKVTNVKETKKVVNTTNEKYAEVKKVTDTIDKKAAESSKVNTEVSKVEETQKVKTDQKIQVNDKVEAEVEKTKVADTESKLSTVTGDKPSTSSDKKSALTAIGAAAAAMASAAIFHHQEGKETQQKKDQKQPDASTTVVEKPAVTQTNIVVGKNTETLHAHDQKKTSTTSKQEKSEALVVVYDQVQVTVQDWLTNLNKRVIECVQRKPDNVQEEIDTIVYESQQELVVAIEKAKRTTTSVIGTSQTSFHDALAWVRSTVWTQTAEIKRVAQEVATSSETNVAVLEEKLTSIKETTLSKVTQTVEESKKSATAIHVVDHKSSATIAAGKKFEGVDYSKTSHGEYVEKTKVSVGILIEETRSTVQRTLNQLAVSISERRKQGGDNVQSDIEAIIEKSRSEITDYIQRSKTEFEKRITHSSQVNESSNKVQVELVNETNKKVQTTLEQIQESVLVQVSRVEEVTTTVTSTKVTDVEYTEKLTSTCHEAYEKVNAALSVSETIIGHHVEVVAESATTTVEHTATQEDSKAKKVSLGVEYGLVVVSEATKSVSNQLSQLIERVHHSVTNSKETVEKDVKTIITESDTEIDRLFDQAKSKIEYELSMVSSDEKVEEEHFLAVIEELRTSAKKRVTQIHEIAVTKKEETKTVSERLLQIAEESRHEVSSHFDSLKKTVVESTEKVKDSVHQGVSVTRPSSGTNTQVEKEEDNESKIDLAKKVLAGSAAVAAGAAIAVEVAKKVAAHKEKVEQEEKTKQETVAVVEDVKVQFNKWISTLTETVVNQTKQPQVSQEEITKAIEKSKAEFLEVIQKAKTSTVITENHQQEVLSWVEQTAVSQATRIQEIAVSSSTSTVVDVESRLEVLKISTTQEIGKALEKVKDIKSTTTKFVGSTVDQLRQKESALLDVKSELSLVIQDVRTSVVTFFKNFTSSVVTRVEKGGDNVAKDVSVLVADTRKKVSTYIENVKNTATKKLSALENKSSASTISVAALSGIATAELIAVLKSTEETLIQKINHVHSAVWRVEKDQDTTEIIQSVTTIEKETTIEISEKIEQSHYGFVTGISEHHQAGHISTSETDRHDVKEVETTKKIDTQTVVTVDYIKTTVHSWLEELMVETSEIAKREHDVTKVTNQINSVVNDYKEFITAELDVISKKAHTSKSDSGAVQELVNIIEWTRGMVLQSTAQIQQIGVNSAVSFNSTGGIDQMRSLISATETQIQVALERCSKTVKVDVELKTSHYEKHVAKKEYRKQERVKFDNEKKIKYEEELKKKKIEEAKKIKKAERAELVKKAKEAEKAKKAEEDHQSDTDSSSDSESDSETSDSDNSDSEDTKIKSKRDNKKIIAGASALSVSVIVREWYEKLIVDVSSRAKQGGSHVDSDIETIVNKATRTVTEKLQLLGENAHKSLVDVSTVQQYRNSIEWAKNLVIQSSYQIKAIGVNSAISATSKTGGIEQMRPIAISIQEQIDVEIRRYKLTTEKQQSTVSKVVKKVESKPVSSIEHKKNTQKVSTIKSSIVARKEYREKLQKHVTESVSESKTVILAWFSQVVQDVSIRVHQGGNNVDKDIAVIIKQSKAQLDETLKRTQIKFVSSIDVYEEDETFTTIESEFQKSLKVVQNTVEKKVTQVLDITIKSKSESEITEKLSNVLESSKVEVTETLDTTCKQAKTIIEEETVQSESTVTIIDTVDYVKSVVVSWETKLSEQIHSITIDKTIENKEERINALIQEANSDIERVTQEAKAKVTESCQSAKKISKSKEKSILTTLDYVHETFTSDVKKVHQVSVEAVKKSETNIKDSVSSILQSSRNKIDTFLTRTAVVVTGAATAAMAIHAVNKKQHEKEKSEKKTSKSQDDWSLNAQENVKAISQWFELFTTRVSDSVRKQEGDVVQHITSVSEHAQQEISEIITAARNDFIKRLSHENMDQEAYDFAVKHYEESLESARVSILTEVTEVKKIAIEAHKSGKTEVLDVELSKKVTESTERIKVAMGSSVSITHKAQSGKKLSSADSGAVLQIEVKDDQEIVGEQDVNFERKEESVDVVYKDKVQKEKHGSSLETVVAGSLAIGAAAAGAAVLVHEKNKKDQKESQKQSSVLKYDTGIATIESVQVTISEWFKNLVQKVSHASKSGASSEQIMVIVQESRTELTQIVEHAKVSGAAHCSSAADEQQFVSKIEWASSVALAQATQIQQIGINAAVSKSDLTSQMESLATASYHQIEVTLEQLKTTVNFHQKMNKITGKVAKTTQDVIKPVSEKATTAVDKTKVAYGVIQETRVATAALFVSLSERIVGRIRQGGVNVQEDIAMILESSEDEVVKVFENAKRTSAEVDEKTRTEIETALATVHKTVEEQITEVKTVTVEVVNSTSTDSKVAVEKVLEISKSSKEKVDGVFSSVSETITASLVAVSQTAQNATKTVQSWFSDLSEKINNLLEAEDCSDEEKQEKINTVVSEAEVEMKTKITKLQEESVEKKSKTTSEISTDHHLDVFFGNVKASVEKQLDDVKKVVQDKNQISTVSEKLKSSENRLKQEIDGHYEAVQQITKVDHIIGTKQQVATEVDNNRHSIYKGTIEKVAVGTAAVAAAAAAAIGFHKKNQKAESTSVEVVKESSIRTVQVQVDTWLNSLTQKVVSRTKQGGESVSVDVAKIVESAQNELEVILNEAKAQNKGETQVVSENSRSFSHTLEWIKTTAIAQSTQITEIVSHGSSSSIDLTTQIENHVSVTKQQISHALKAHKETETTVTQSKDTEKQNIVQVVTETREQTQKRISLETTVIVQERKTEITNWLVLLLENLTTIIHSNSETIRRDIFARLELAEKELDTYIQQTKDQFLSITSSSATNKVDTETHTLVTKSVKQSLDCVESIKATVVLQIGVVREIINRIEVEDIDVITERLHAVIHRTQERVHHTFDSGIELAISSAFEGKVITWSEVAAIPSSFKQVRKIAYDLAGTVIDFKKGLYKVWKRIITPKNDVVLSTLDFNAFVSDWFGAFSEIKRENYSKQHVVSDDVSLHESLVHILQRYYVKDLLTQGELEELCEAWSKVDVHDDASVGIRRIKNQTSAKYATIAISDTFSTSTMIDLAQNNCLCWHAQFSYDMFTASKSETASEALVQGTIRLLNLKHAHELALVSANPEIITAAKKHGCHAVLIEREGVSHVEQVKYDVKVDGLDIFAESVQSFLEHENMVQAWNDKEAPSAPLVWAQKVKGIFN</sequence>
<dbReference type="Proteomes" id="UP000717996">
    <property type="component" value="Unassembled WGS sequence"/>
</dbReference>
<evidence type="ECO:0000256" key="2">
    <source>
        <dbReference type="SAM" id="MobiDB-lite"/>
    </source>
</evidence>
<proteinExistence type="predicted"/>
<dbReference type="InterPro" id="IPR023214">
    <property type="entry name" value="HAD_sf"/>
</dbReference>
<accession>A0A9P7CDP2</accession>
<dbReference type="Gene3D" id="1.10.150.240">
    <property type="entry name" value="Putative phosphatase, domain 2"/>
    <property type="match status" value="1"/>
</dbReference>
<feature type="compositionally biased region" description="Acidic residues" evidence="2">
    <location>
        <begin position="1294"/>
        <end position="1319"/>
    </location>
</feature>
<feature type="domain" description="Ricin B lectin" evidence="3">
    <location>
        <begin position="706"/>
        <end position="838"/>
    </location>
</feature>
<dbReference type="InterPro" id="IPR023198">
    <property type="entry name" value="PGP-like_dom2"/>
</dbReference>
<gene>
    <name evidence="4" type="ORF">G6F51_003906</name>
</gene>
<feature type="compositionally biased region" description="Acidic residues" evidence="2">
    <location>
        <begin position="3876"/>
        <end position="3894"/>
    </location>
</feature>
<evidence type="ECO:0000313" key="4">
    <source>
        <dbReference type="EMBL" id="KAG1548030.1"/>
    </source>
</evidence>
<feature type="coiled-coil region" evidence="1">
    <location>
        <begin position="4279"/>
        <end position="4310"/>
    </location>
</feature>
<feature type="region of interest" description="Disordered" evidence="2">
    <location>
        <begin position="2689"/>
        <end position="2710"/>
    </location>
</feature>
<comment type="caution">
    <text evidence="4">The sequence shown here is derived from an EMBL/GenBank/DDBJ whole genome shotgun (WGS) entry which is preliminary data.</text>
</comment>
<feature type="region of interest" description="Disordered" evidence="2">
    <location>
        <begin position="174"/>
        <end position="194"/>
    </location>
</feature>
<feature type="compositionally biased region" description="Basic and acidic residues" evidence="2">
    <location>
        <begin position="3860"/>
        <end position="3873"/>
    </location>
</feature>
<dbReference type="CDD" id="cd23454">
    <property type="entry name" value="beta-trefoil_Ricin_GllA-1"/>
    <property type="match status" value="4"/>
</dbReference>
<feature type="compositionally biased region" description="Polar residues" evidence="2">
    <location>
        <begin position="3255"/>
        <end position="3269"/>
    </location>
</feature>
<dbReference type="EMBL" id="JAANIT010000408">
    <property type="protein sequence ID" value="KAG1548030.1"/>
    <property type="molecule type" value="Genomic_DNA"/>
</dbReference>
<dbReference type="InterPro" id="IPR000772">
    <property type="entry name" value="Ricin_B_lectin"/>
</dbReference>
<feature type="domain" description="Ricin B lectin" evidence="3">
    <location>
        <begin position="890"/>
        <end position="1026"/>
    </location>
</feature>
<dbReference type="InterPro" id="IPR035992">
    <property type="entry name" value="Ricin_B-like_lectins"/>
</dbReference>
<dbReference type="SMART" id="SM00458">
    <property type="entry name" value="RICIN"/>
    <property type="match status" value="7"/>
</dbReference>
<dbReference type="GO" id="GO:0036297">
    <property type="term" value="P:interstrand cross-link repair"/>
    <property type="evidence" value="ECO:0007669"/>
    <property type="project" value="TreeGrafter"/>
</dbReference>
<dbReference type="Gene3D" id="2.80.10.50">
    <property type="match status" value="6"/>
</dbReference>
<dbReference type="InterPro" id="IPR036412">
    <property type="entry name" value="HAD-like_sf"/>
</dbReference>